<evidence type="ECO:0000259" key="1">
    <source>
        <dbReference type="Pfam" id="PF00117"/>
    </source>
</evidence>
<dbReference type="InterPro" id="IPR017926">
    <property type="entry name" value="GATASE"/>
</dbReference>
<evidence type="ECO:0000313" key="2">
    <source>
        <dbReference type="EMBL" id="KJE89225.1"/>
    </source>
</evidence>
<evidence type="ECO:0000313" key="3">
    <source>
        <dbReference type="Proteomes" id="UP000008743"/>
    </source>
</evidence>
<dbReference type="PhylomeDB" id="A0A0D2WHS7"/>
<dbReference type="STRING" id="595528.A0A0D2WHS7"/>
<dbReference type="InterPro" id="IPR044992">
    <property type="entry name" value="ChyE-like"/>
</dbReference>
<reference evidence="3" key="1">
    <citation type="submission" date="2011-02" db="EMBL/GenBank/DDBJ databases">
        <title>The Genome Sequence of Capsaspora owczarzaki ATCC 30864.</title>
        <authorList>
            <person name="Russ C."/>
            <person name="Cuomo C."/>
            <person name="Burger G."/>
            <person name="Gray M.W."/>
            <person name="Holland P.W.H."/>
            <person name="King N."/>
            <person name="Lang F.B.F."/>
            <person name="Roger A.J."/>
            <person name="Ruiz-Trillo I."/>
            <person name="Young S.K."/>
            <person name="Zeng Q."/>
            <person name="Gargeya S."/>
            <person name="Alvarado L."/>
            <person name="Berlin A."/>
            <person name="Chapman S.B."/>
            <person name="Chen Z."/>
            <person name="Freedman E."/>
            <person name="Gellesch M."/>
            <person name="Goldberg J."/>
            <person name="Griggs A."/>
            <person name="Gujja S."/>
            <person name="Heilman E."/>
            <person name="Heiman D."/>
            <person name="Howarth C."/>
            <person name="Mehta T."/>
            <person name="Neiman D."/>
            <person name="Pearson M."/>
            <person name="Roberts A."/>
            <person name="Saif S."/>
            <person name="Shea T."/>
            <person name="Shenoy N."/>
            <person name="Sisk P."/>
            <person name="Stolte C."/>
            <person name="Sykes S."/>
            <person name="White J."/>
            <person name="Yandava C."/>
            <person name="Haas B."/>
            <person name="Nusbaum C."/>
            <person name="Birren B."/>
        </authorList>
    </citation>
    <scope>NUCLEOTIDE SEQUENCE</scope>
    <source>
        <strain evidence="3">ATCC 30864</strain>
    </source>
</reference>
<dbReference type="GO" id="GO:0005829">
    <property type="term" value="C:cytosol"/>
    <property type="evidence" value="ECO:0007669"/>
    <property type="project" value="TreeGrafter"/>
</dbReference>
<dbReference type="AlphaFoldDB" id="A0A0D2WHS7"/>
<dbReference type="PANTHER" id="PTHR42695:SF5">
    <property type="entry name" value="GLUTAMINE AMIDOTRANSFERASE YLR126C-RELATED"/>
    <property type="match status" value="1"/>
</dbReference>
<dbReference type="InParanoid" id="A0A0D2WHS7"/>
<proteinExistence type="predicted"/>
<dbReference type="eggNOG" id="KOG3179">
    <property type="taxonomic scope" value="Eukaryota"/>
</dbReference>
<sequence length="516" mass="55472">MSAVPSAGVLLVRAAPATDASTSEREDGTRLQVLLHATTRGDKHTQRLLSDLGGRAEASDWNALFCAARELSEETCGIFSPLETQTDSLAARILSATQQAYWLMASIDAEVNLASVHPQSDYHCYLAWTSNNLDVNELNVLSRTHENGKRLFVWVDVAEICAAITNQSKISLVVPDHEEPLELGLHPRISTPRLAAALHQLGRDSAALRSAALSSSALRTLQGRVQDVSLPPRRFAVIDTEDDPVWSGHEWLWRLHLEEFAGLRGHVATSSSSESSTDTQSSGAAAEEWSVYRAFAGELPADDGRHLAGIIITGSHHSTNDTSQAWIASLSEFIRRCSAHGQTQIFASCFGCQCTAAALGGAVTTNPSGQYVFQTESVKVQPAAKDSAVGALFQAVQPEGGFRVLESHGECVATVPPGSEIVCASDSARVEVFAFNGCLPQQSSVVSRYGNVLGIQSHPEFSVQIMERWILPSLEAEGATLSVPTADGAFRRSVRQARDGRSMLSAIRSFLKSAPK</sequence>
<accession>A0A0D2WHS7</accession>
<dbReference type="Pfam" id="PF00117">
    <property type="entry name" value="GATase"/>
    <property type="match status" value="1"/>
</dbReference>
<dbReference type="CDD" id="cd01741">
    <property type="entry name" value="GATase1_1"/>
    <property type="match status" value="1"/>
</dbReference>
<gene>
    <name evidence="2" type="ORF">CAOG_000739</name>
</gene>
<dbReference type="SUPFAM" id="SSF52317">
    <property type="entry name" value="Class I glutamine amidotransferase-like"/>
    <property type="match status" value="1"/>
</dbReference>
<dbReference type="Gene3D" id="3.40.50.880">
    <property type="match status" value="1"/>
</dbReference>
<dbReference type="InterPro" id="IPR029062">
    <property type="entry name" value="Class_I_gatase-like"/>
</dbReference>
<feature type="domain" description="Glutamine amidotransferase" evidence="1">
    <location>
        <begin position="308"/>
        <end position="464"/>
    </location>
</feature>
<dbReference type="RefSeq" id="XP_004365610.1">
    <property type="nucleotide sequence ID" value="XM_004365553.2"/>
</dbReference>
<dbReference type="PROSITE" id="PS51273">
    <property type="entry name" value="GATASE_TYPE_1"/>
    <property type="match status" value="1"/>
</dbReference>
<keyword evidence="3" id="KW-1185">Reference proteome</keyword>
<organism evidence="2 3">
    <name type="scientific">Capsaspora owczarzaki (strain ATCC 30864)</name>
    <dbReference type="NCBI Taxonomy" id="595528"/>
    <lineage>
        <taxon>Eukaryota</taxon>
        <taxon>Filasterea</taxon>
        <taxon>Capsaspora</taxon>
    </lineage>
</organism>
<dbReference type="Proteomes" id="UP000008743">
    <property type="component" value="Unassembled WGS sequence"/>
</dbReference>
<protein>
    <recommendedName>
        <fullName evidence="1">Glutamine amidotransferase domain-containing protein</fullName>
    </recommendedName>
</protein>
<dbReference type="PANTHER" id="PTHR42695">
    <property type="entry name" value="GLUTAMINE AMIDOTRANSFERASE YLR126C-RELATED"/>
    <property type="match status" value="1"/>
</dbReference>
<dbReference type="EMBL" id="KE346360">
    <property type="protein sequence ID" value="KJE89225.1"/>
    <property type="molecule type" value="Genomic_DNA"/>
</dbReference>
<name>A0A0D2WHS7_CAPO3</name>
<dbReference type="OrthoDB" id="92161at2759"/>